<dbReference type="Pfam" id="PF00892">
    <property type="entry name" value="EamA"/>
    <property type="match status" value="2"/>
</dbReference>
<keyword evidence="5" id="KW-1185">Reference proteome</keyword>
<evidence type="ECO:0000256" key="2">
    <source>
        <dbReference type="SAM" id="Phobius"/>
    </source>
</evidence>
<keyword evidence="2" id="KW-1133">Transmembrane helix</keyword>
<dbReference type="Proteomes" id="UP000006281">
    <property type="component" value="Chromosome"/>
</dbReference>
<feature type="transmembrane region" description="Helical" evidence="2">
    <location>
        <begin position="182"/>
        <end position="200"/>
    </location>
</feature>
<feature type="transmembrane region" description="Helical" evidence="2">
    <location>
        <begin position="269"/>
        <end position="286"/>
    </location>
</feature>
<feature type="domain" description="EamA" evidence="3">
    <location>
        <begin position="12"/>
        <end position="139"/>
    </location>
</feature>
<dbReference type="InterPro" id="IPR000620">
    <property type="entry name" value="EamA_dom"/>
</dbReference>
<dbReference type="PATRIC" id="fig|1179773.3.peg.2275"/>
<evidence type="ECO:0000256" key="1">
    <source>
        <dbReference type="ARBA" id="ARBA00007362"/>
    </source>
</evidence>
<feature type="transmembrane region" description="Helical" evidence="2">
    <location>
        <begin position="68"/>
        <end position="87"/>
    </location>
</feature>
<feature type="transmembrane region" description="Helical" evidence="2">
    <location>
        <begin position="39"/>
        <end position="59"/>
    </location>
</feature>
<evidence type="ECO:0000259" key="3">
    <source>
        <dbReference type="Pfam" id="PF00892"/>
    </source>
</evidence>
<evidence type="ECO:0000313" key="5">
    <source>
        <dbReference type="Proteomes" id="UP000006281"/>
    </source>
</evidence>
<evidence type="ECO:0000313" key="4">
    <source>
        <dbReference type="EMBL" id="CCH29599.1"/>
    </source>
</evidence>
<dbReference type="SUPFAM" id="SSF103481">
    <property type="entry name" value="Multidrug resistance efflux transporter EmrE"/>
    <property type="match status" value="2"/>
</dbReference>
<dbReference type="HOGENOM" id="CLU_033863_4_1_11"/>
<dbReference type="GO" id="GO:0016020">
    <property type="term" value="C:membrane"/>
    <property type="evidence" value="ECO:0007669"/>
    <property type="project" value="InterPro"/>
</dbReference>
<feature type="transmembrane region" description="Helical" evidence="2">
    <location>
        <begin position="12"/>
        <end position="33"/>
    </location>
</feature>
<feature type="transmembrane region" description="Helical" evidence="2">
    <location>
        <begin position="99"/>
        <end position="119"/>
    </location>
</feature>
<keyword evidence="2" id="KW-0812">Transmembrane</keyword>
<gene>
    <name evidence="4" type="ordered locus">BN6_22790</name>
</gene>
<accession>K0JY37</accession>
<dbReference type="STRING" id="1179773.BN6_22790"/>
<dbReference type="KEGG" id="sesp:BN6_22790"/>
<dbReference type="BioCyc" id="SESP1179773:BN6_RS11090-MONOMER"/>
<comment type="similarity">
    <text evidence="1">Belongs to the EamA transporter family.</text>
</comment>
<keyword evidence="2" id="KW-0472">Membrane</keyword>
<feature type="transmembrane region" description="Helical" evidence="2">
    <location>
        <begin position="126"/>
        <end position="145"/>
    </location>
</feature>
<dbReference type="PANTHER" id="PTHR12715:SF4">
    <property type="entry name" value="EAMA DOMAIN-CONTAINING PROTEIN"/>
    <property type="match status" value="1"/>
</dbReference>
<dbReference type="OrthoDB" id="3744378at2"/>
<dbReference type="PANTHER" id="PTHR12715">
    <property type="entry name" value="TRANSPORTER, DRUG/METABOLITE EXPORTER FAMILY"/>
    <property type="match status" value="1"/>
</dbReference>
<dbReference type="InterPro" id="IPR037185">
    <property type="entry name" value="EmrE-like"/>
</dbReference>
<name>K0JY37_SACES</name>
<feature type="transmembrane region" description="Helical" evidence="2">
    <location>
        <begin position="212"/>
        <end position="233"/>
    </location>
</feature>
<feature type="transmembrane region" description="Helical" evidence="2">
    <location>
        <begin position="151"/>
        <end position="170"/>
    </location>
</feature>
<reference evidence="4 5" key="1">
    <citation type="journal article" date="2012" name="BMC Genomics">
        <title>Complete genome sequence of Saccharothrix espanaensis DSM 44229T and comparison to the other completely sequenced Pseudonocardiaceae.</title>
        <authorList>
            <person name="Strobel T."/>
            <person name="Al-Dilaimi A."/>
            <person name="Blom J."/>
            <person name="Gessner A."/>
            <person name="Kalinowski J."/>
            <person name="Luzhetska M."/>
            <person name="Puhler A."/>
            <person name="Szczepanowski R."/>
            <person name="Bechthold A."/>
            <person name="Ruckert C."/>
        </authorList>
    </citation>
    <scope>NUCLEOTIDE SEQUENCE [LARGE SCALE GENOMIC DNA]</scope>
    <source>
        <strain evidence="5">ATCC 51144 / DSM 44229 / JCM 9112 / NBRC 15066 / NRRL 15764</strain>
    </source>
</reference>
<dbReference type="RefSeq" id="WP_015099711.1">
    <property type="nucleotide sequence ID" value="NC_019673.1"/>
</dbReference>
<sequence>MTRRSEVDWKTLAAVVVTMVLWASAFVGIRYAGAHYEPGSLALGRLLVGALALGAVAVVKGVTAPPRAAWPGIAGSGVFWFALYTVALNWGERHADAGTAAVVVGVGPVLAAILAGVVLKEGLPARLVAGLAIAFTGAVAAGLAGGHGSSTTSGVLLCLLAAAGYAVGVVVQKPALAHASALQATTFGCAIGAVACLPFAGRLVDDVVAAPASATISVVYLGLLPTALAFYTWAYALSRTTTGKLGATTYAVPAIVVLLSWLLLDEVPGPVAVLGGALCLVGVAVSRTKPAAREREPAAPPAG</sequence>
<feature type="transmembrane region" description="Helical" evidence="2">
    <location>
        <begin position="245"/>
        <end position="263"/>
    </location>
</feature>
<dbReference type="InterPro" id="IPR052756">
    <property type="entry name" value="Alkyne_AA_exporter"/>
</dbReference>
<protein>
    <recommendedName>
        <fullName evidence="3">EamA domain-containing protein</fullName>
    </recommendedName>
</protein>
<dbReference type="eggNOG" id="COG0697">
    <property type="taxonomic scope" value="Bacteria"/>
</dbReference>
<proteinExistence type="inferred from homology"/>
<dbReference type="EMBL" id="HE804045">
    <property type="protein sequence ID" value="CCH29599.1"/>
    <property type="molecule type" value="Genomic_DNA"/>
</dbReference>
<feature type="domain" description="EamA" evidence="3">
    <location>
        <begin position="153"/>
        <end position="286"/>
    </location>
</feature>
<dbReference type="AlphaFoldDB" id="K0JY37"/>
<organism evidence="4 5">
    <name type="scientific">Saccharothrix espanaensis (strain ATCC 51144 / DSM 44229 / JCM 9112 / NBRC 15066 / NRRL 15764)</name>
    <dbReference type="NCBI Taxonomy" id="1179773"/>
    <lineage>
        <taxon>Bacteria</taxon>
        <taxon>Bacillati</taxon>
        <taxon>Actinomycetota</taxon>
        <taxon>Actinomycetes</taxon>
        <taxon>Pseudonocardiales</taxon>
        <taxon>Pseudonocardiaceae</taxon>
        <taxon>Saccharothrix</taxon>
    </lineage>
</organism>